<dbReference type="EMBL" id="EU408351">
    <property type="protein sequence ID" value="ACN58849.1"/>
    <property type="molecule type" value="Genomic_DNA"/>
</dbReference>
<reference evidence="1" key="1">
    <citation type="journal article" date="2009" name="ISME J.">
        <title>Functional metagenomics reveals diverse beta-lactamases in a remote Alaskan soil.</title>
        <authorList>
            <person name="Allen H.K."/>
            <person name="Moe L.A."/>
            <person name="Rodbumrer J."/>
            <person name="Gaarder A."/>
            <person name="Handelsman J."/>
        </authorList>
    </citation>
    <scope>NUCLEOTIDE SEQUENCE</scope>
</reference>
<name>C0ING3_9BACT</name>
<dbReference type="AlphaFoldDB" id="C0ING3"/>
<protein>
    <submittedName>
        <fullName evidence="1">Uncharacterized protein</fullName>
    </submittedName>
</protein>
<gene>
    <name evidence="1" type="ORF">AKSOIL_0234</name>
</gene>
<organism evidence="1">
    <name type="scientific">uncultured bacterium BLR12</name>
    <dbReference type="NCBI Taxonomy" id="506514"/>
    <lineage>
        <taxon>Bacteria</taxon>
        <taxon>environmental samples</taxon>
    </lineage>
</organism>
<sequence length="42" mass="4502">MKEAKAAALQLRSPPAAEAKITMLKGLTTVLVVVNYCTNDLK</sequence>
<accession>C0ING3</accession>
<proteinExistence type="predicted"/>
<evidence type="ECO:0000313" key="1">
    <source>
        <dbReference type="EMBL" id="ACN58849.1"/>
    </source>
</evidence>